<comment type="caution">
    <text evidence="5">The sequence shown here is derived from an EMBL/GenBank/DDBJ whole genome shotgun (WGS) entry which is preliminary data.</text>
</comment>
<dbReference type="PRINTS" id="PR00793">
    <property type="entry name" value="PROAMNOPTASE"/>
</dbReference>
<comment type="similarity">
    <text evidence="1">Belongs to the peptidase S33 family.</text>
</comment>
<evidence type="ECO:0000313" key="5">
    <source>
        <dbReference type="EMBL" id="MBC8767967.1"/>
    </source>
</evidence>
<feature type="chain" id="PRO_5045635911" evidence="3">
    <location>
        <begin position="20"/>
        <end position="357"/>
    </location>
</feature>
<accession>A0ABR7QL94</accession>
<keyword evidence="3" id="KW-0732">Signal</keyword>
<keyword evidence="2 5" id="KW-0378">Hydrolase</keyword>
<dbReference type="InterPro" id="IPR002410">
    <property type="entry name" value="Peptidase_S33"/>
</dbReference>
<dbReference type="SUPFAM" id="SSF53474">
    <property type="entry name" value="alpha/beta-Hydrolases"/>
    <property type="match status" value="1"/>
</dbReference>
<evidence type="ECO:0000256" key="3">
    <source>
        <dbReference type="SAM" id="SignalP"/>
    </source>
</evidence>
<dbReference type="Gene3D" id="3.40.50.1820">
    <property type="entry name" value="alpha/beta hydrolase"/>
    <property type="match status" value="1"/>
</dbReference>
<reference evidence="5 6" key="1">
    <citation type="submission" date="2020-08" db="EMBL/GenBank/DDBJ databases">
        <title>Arenibacter gaetbuli sp. nov., isolated from a sand dune.</title>
        <authorList>
            <person name="Park S."/>
            <person name="Yoon J.-H."/>
        </authorList>
    </citation>
    <scope>NUCLEOTIDE SEQUENCE [LARGE SCALE GENOMIC DNA]</scope>
    <source>
        <strain evidence="5 6">BSSL-BM3</strain>
    </source>
</reference>
<name>A0ABR7QL94_9FLAO</name>
<organism evidence="5 6">
    <name type="scientific">Arenibacter arenosicollis</name>
    <dbReference type="NCBI Taxonomy" id="2762274"/>
    <lineage>
        <taxon>Bacteria</taxon>
        <taxon>Pseudomonadati</taxon>
        <taxon>Bacteroidota</taxon>
        <taxon>Flavobacteriia</taxon>
        <taxon>Flavobacteriales</taxon>
        <taxon>Flavobacteriaceae</taxon>
        <taxon>Arenibacter</taxon>
    </lineage>
</organism>
<dbReference type="InterPro" id="IPR005945">
    <property type="entry name" value="Pro_imino_pep"/>
</dbReference>
<feature type="signal peptide" evidence="3">
    <location>
        <begin position="1"/>
        <end position="19"/>
    </location>
</feature>
<dbReference type="PANTHER" id="PTHR43798">
    <property type="entry name" value="MONOACYLGLYCEROL LIPASE"/>
    <property type="match status" value="1"/>
</dbReference>
<dbReference type="InterPro" id="IPR050266">
    <property type="entry name" value="AB_hydrolase_sf"/>
</dbReference>
<dbReference type="PROSITE" id="PS51257">
    <property type="entry name" value="PROKAR_LIPOPROTEIN"/>
    <property type="match status" value="1"/>
</dbReference>
<dbReference type="Pfam" id="PF00561">
    <property type="entry name" value="Abhydrolase_1"/>
    <property type="match status" value="1"/>
</dbReference>
<sequence length="357" mass="41392">MKTVFLFGTIFLVFLVSCAEQQRSKMETEPTSTYMDYSNSEDQFTGGINMIAINTPKGTFKVWTKRVGNNPKKKVLLLHGGPGGTHEFFECFDGYLPKEEIEYIYYDQLDSYYSDKPNDSTLWTTDHFVEEVEQVRKALNLNKDNFYLLGQSWGGILAMEYALKYQDNLKGLIISNMMASIPEYEKYAAEVLGPQLPPEVYKEMKAMEANNDFMNPKYSELVMQHYYTEHFLRLPMNKWPESINRAMAHLNPNIYVFMQGYSEFGVTGDATLKGWDVSQKLKTITVPTLVIGATHDTMDPKYMEWMSKELPKARFLLCPNGSHLSQYDDQKTYFSGLIKFITDVDDHNFKLNKYRHE</sequence>
<dbReference type="EMBL" id="JACLHY010000006">
    <property type="protein sequence ID" value="MBC8767967.1"/>
    <property type="molecule type" value="Genomic_DNA"/>
</dbReference>
<keyword evidence="6" id="KW-1185">Reference proteome</keyword>
<dbReference type="NCBIfam" id="TIGR01250">
    <property type="entry name" value="pro_imino_pep_2"/>
    <property type="match status" value="1"/>
</dbReference>
<evidence type="ECO:0000313" key="6">
    <source>
        <dbReference type="Proteomes" id="UP000618952"/>
    </source>
</evidence>
<evidence type="ECO:0000259" key="4">
    <source>
        <dbReference type="Pfam" id="PF00561"/>
    </source>
</evidence>
<dbReference type="Proteomes" id="UP000618952">
    <property type="component" value="Unassembled WGS sequence"/>
</dbReference>
<dbReference type="GO" id="GO:0016787">
    <property type="term" value="F:hydrolase activity"/>
    <property type="evidence" value="ECO:0007669"/>
    <property type="project" value="UniProtKB-KW"/>
</dbReference>
<protein>
    <submittedName>
        <fullName evidence="5">Proline iminopeptidase-family hydrolase</fullName>
    </submittedName>
</protein>
<feature type="domain" description="AB hydrolase-1" evidence="4">
    <location>
        <begin position="75"/>
        <end position="329"/>
    </location>
</feature>
<evidence type="ECO:0000256" key="1">
    <source>
        <dbReference type="ARBA" id="ARBA00010088"/>
    </source>
</evidence>
<dbReference type="RefSeq" id="WP_187583322.1">
    <property type="nucleotide sequence ID" value="NZ_JACLHY010000006.1"/>
</dbReference>
<dbReference type="InterPro" id="IPR029058">
    <property type="entry name" value="AB_hydrolase_fold"/>
</dbReference>
<proteinExistence type="inferred from homology"/>
<dbReference type="InterPro" id="IPR000073">
    <property type="entry name" value="AB_hydrolase_1"/>
</dbReference>
<gene>
    <name evidence="5" type="ORF">H4O18_08185</name>
</gene>
<evidence type="ECO:0000256" key="2">
    <source>
        <dbReference type="ARBA" id="ARBA00022801"/>
    </source>
</evidence>